<dbReference type="EMBL" id="JAAHFQ010000588">
    <property type="protein sequence ID" value="NER30565.1"/>
    <property type="molecule type" value="Genomic_DNA"/>
</dbReference>
<dbReference type="InterPro" id="IPR054589">
    <property type="entry name" value="NCH4"/>
</dbReference>
<keyword evidence="2" id="KW-0605">Phycobilisome</keyword>
<feature type="signal peptide" evidence="6">
    <location>
        <begin position="1"/>
        <end position="34"/>
    </location>
</feature>
<dbReference type="Gene3D" id="3.40.50.300">
    <property type="entry name" value="P-loop containing nucleotide triphosphate hydrolases"/>
    <property type="match status" value="1"/>
</dbReference>
<dbReference type="InterPro" id="IPR004155">
    <property type="entry name" value="PBS_lyase_HEAT"/>
</dbReference>
<comment type="caution">
    <text evidence="8">The sequence shown here is derived from an EMBL/GenBank/DDBJ whole genome shotgun (WGS) entry which is preliminary data.</text>
</comment>
<feature type="transmembrane region" description="Helical" evidence="5">
    <location>
        <begin position="417"/>
        <end position="437"/>
    </location>
</feature>
<feature type="chain" id="PRO_5025428829" evidence="6">
    <location>
        <begin position="35"/>
        <end position="902"/>
    </location>
</feature>
<dbReference type="GO" id="GO:0030089">
    <property type="term" value="C:phycobilisome"/>
    <property type="evidence" value="ECO:0007669"/>
    <property type="project" value="UniProtKB-KW"/>
</dbReference>
<dbReference type="PROSITE" id="PS50077">
    <property type="entry name" value="HEAT_REPEAT"/>
    <property type="match status" value="3"/>
</dbReference>
<dbReference type="InterPro" id="IPR021133">
    <property type="entry name" value="HEAT_type_2"/>
</dbReference>
<dbReference type="Pfam" id="PF22731">
    <property type="entry name" value="NCH4"/>
    <property type="match status" value="1"/>
</dbReference>
<dbReference type="Gene3D" id="1.25.10.10">
    <property type="entry name" value="Leucine-rich Repeat Variant"/>
    <property type="match status" value="3"/>
</dbReference>
<evidence type="ECO:0000259" key="7">
    <source>
        <dbReference type="Pfam" id="PF22731"/>
    </source>
</evidence>
<comment type="function">
    <text evidence="3">Catalyzes the hydroxylation of the N(6)-(4-aminobutyl)-L-lysine intermediate produced by deoxyhypusine synthase/DHPS on a critical lysine of the eukaryotic translation initiation factor 5A/eIF-5A. This is the second step of the post-translational modification of that lysine into an unusual amino acid residue named hypusine. Hypusination is unique to mature eIF-5A factor and is essential for its function.</text>
</comment>
<protein>
    <submittedName>
        <fullName evidence="8">HEAT repeat domain-containing protein</fullName>
    </submittedName>
</protein>
<proteinExistence type="predicted"/>
<evidence type="ECO:0000256" key="2">
    <source>
        <dbReference type="ARBA" id="ARBA00022738"/>
    </source>
</evidence>
<gene>
    <name evidence="8" type="ORF">F6J89_23840</name>
</gene>
<dbReference type="PANTHER" id="PTHR12697:SF5">
    <property type="entry name" value="DEOXYHYPUSINE HYDROXYLASE"/>
    <property type="match status" value="1"/>
</dbReference>
<evidence type="ECO:0000256" key="6">
    <source>
        <dbReference type="SAM" id="SignalP"/>
    </source>
</evidence>
<evidence type="ECO:0000256" key="3">
    <source>
        <dbReference type="ARBA" id="ARBA00045876"/>
    </source>
</evidence>
<keyword evidence="4" id="KW-0175">Coiled coil</keyword>
<keyword evidence="5" id="KW-0472">Membrane</keyword>
<name>A0A6B3NI80_9CYAN</name>
<sequence>MVKHTRVWLVATVILKVSLLVLAMCLFVSSNSWAQPSPNTNVAPLIKKLTDDDFRIRHDAAEAVVKIGSQAVPALIEALHNDDRQVRWRAASALGQIGAEAAPAVPELIARLQDEDEYVRRISVYALGEIGAEAAPAVPQLIEALQDKDRNLRVISAYALGKIGSEASPAVPYLIEALQDESTEIRFSAATALGRIGSQALSRIPVLTKTLVPVLTKALQDGNKYVRQSAADALGRFGAEASTAVPTLITALQDENKYLRSKAATALGKIGAEAKPSVPVLITVLEDKQTEVRQNAAIGLGEIAGTFQDNAKKLSRKELEQDIANLEKALEIVENPSYNFTPEDIVVIRRPLLALKAEKETRLFDRTLEWIVEHRWFLGITSYVTFVPLLWLTFLWLRPLWLLGINNALKPYTDVPLPFIGISVPIRFALFVGFFHYHPRVLDAWVAEHLSAVQEEFQEKDTVSDRKVYIPVPVILDGETIPQFTSSVLQSKFKKQRVCLLIWGEGGAGKTSLACQIAKWAFSEQETTRLCEHLMLPVLIEEELECEAIEDEQPLIAAIRGQLQDLANEKEPISGELLERLLRQRRILVIVDHLSEMSETTRKAIRPELPDFCINALVVTSRAEETLGKVTKTTLKPMRIEGNRLSSFMEAYLRQRGKRDYFTDTEFFNACSRLSMMVGTRDITVLLAKLYAEQLINAKDRTAASASANDTLPNNIPDLMLSYLNELNRAVTGDNFEVESDGDRSALALWDNHLASTTVHQDAKIIAWECLQSNYRPTSSKRSDVLAALEGDDAQMRLKYLEERLRLIQTIGPALDQIRFALDPLAEYLAGLHLVELYGKNQGQWRKFLDRAKAMPGAPTAIQGFLLAVLDCTWVKGEEFGVPSFVVKELEKRNRNSKVLLN</sequence>
<dbReference type="SUPFAM" id="SSF52540">
    <property type="entry name" value="P-loop containing nucleoside triphosphate hydrolases"/>
    <property type="match status" value="1"/>
</dbReference>
<organism evidence="8">
    <name type="scientific">Symploca sp. SIO1C4</name>
    <dbReference type="NCBI Taxonomy" id="2607765"/>
    <lineage>
        <taxon>Bacteria</taxon>
        <taxon>Bacillati</taxon>
        <taxon>Cyanobacteriota</taxon>
        <taxon>Cyanophyceae</taxon>
        <taxon>Coleofasciculales</taxon>
        <taxon>Coleofasciculaceae</taxon>
        <taxon>Symploca</taxon>
    </lineage>
</organism>
<keyword evidence="5" id="KW-1133">Transmembrane helix</keyword>
<keyword evidence="5" id="KW-0812">Transmembrane</keyword>
<dbReference type="AlphaFoldDB" id="A0A6B3NI80"/>
<keyword evidence="1" id="KW-0042">Antenna complex</keyword>
<dbReference type="GO" id="GO:0016491">
    <property type="term" value="F:oxidoreductase activity"/>
    <property type="evidence" value="ECO:0007669"/>
    <property type="project" value="TreeGrafter"/>
</dbReference>
<dbReference type="SMART" id="SM00567">
    <property type="entry name" value="EZ_HEAT"/>
    <property type="match status" value="7"/>
</dbReference>
<feature type="coiled-coil region" evidence="4">
    <location>
        <begin position="309"/>
        <end position="336"/>
    </location>
</feature>
<dbReference type="Pfam" id="PF13646">
    <property type="entry name" value="HEAT_2"/>
    <property type="match status" value="3"/>
</dbReference>
<evidence type="ECO:0000256" key="4">
    <source>
        <dbReference type="SAM" id="Coils"/>
    </source>
</evidence>
<keyword evidence="6" id="KW-0732">Signal</keyword>
<dbReference type="InterPro" id="IPR011989">
    <property type="entry name" value="ARM-like"/>
</dbReference>
<dbReference type="InterPro" id="IPR027417">
    <property type="entry name" value="P-loop_NTPase"/>
</dbReference>
<feature type="domain" description="NACHT C-terminal Helical" evidence="7">
    <location>
        <begin position="855"/>
        <end position="893"/>
    </location>
</feature>
<dbReference type="SUPFAM" id="SSF48371">
    <property type="entry name" value="ARM repeat"/>
    <property type="match status" value="1"/>
</dbReference>
<evidence type="ECO:0000256" key="5">
    <source>
        <dbReference type="SAM" id="Phobius"/>
    </source>
</evidence>
<evidence type="ECO:0000313" key="8">
    <source>
        <dbReference type="EMBL" id="NER30565.1"/>
    </source>
</evidence>
<reference evidence="8" key="1">
    <citation type="submission" date="2019-11" db="EMBL/GenBank/DDBJ databases">
        <title>Genomic insights into an expanded diversity of filamentous marine cyanobacteria reveals the extraordinary biosynthetic potential of Moorea and Okeania.</title>
        <authorList>
            <person name="Ferreira Leao T."/>
            <person name="Wang M."/>
            <person name="Moss N."/>
            <person name="Da Silva R."/>
            <person name="Sanders J."/>
            <person name="Nurk S."/>
            <person name="Gurevich A."/>
            <person name="Humphrey G."/>
            <person name="Reher R."/>
            <person name="Zhu Q."/>
            <person name="Belda-Ferre P."/>
            <person name="Glukhov E."/>
            <person name="Rex R."/>
            <person name="Dorrestein P.C."/>
            <person name="Knight R."/>
            <person name="Pevzner P."/>
            <person name="Gerwick W.H."/>
            <person name="Gerwick L."/>
        </authorList>
    </citation>
    <scope>NUCLEOTIDE SEQUENCE</scope>
    <source>
        <strain evidence="8">SIO1C4</strain>
    </source>
</reference>
<dbReference type="InterPro" id="IPR016024">
    <property type="entry name" value="ARM-type_fold"/>
</dbReference>
<feature type="transmembrane region" description="Helical" evidence="5">
    <location>
        <begin position="376"/>
        <end position="397"/>
    </location>
</feature>
<evidence type="ECO:0000256" key="1">
    <source>
        <dbReference type="ARBA" id="ARBA00022549"/>
    </source>
</evidence>
<accession>A0A6B3NI80</accession>
<dbReference type="PANTHER" id="PTHR12697">
    <property type="entry name" value="PBS LYASE HEAT-LIKE PROTEIN"/>
    <property type="match status" value="1"/>
</dbReference>